<name>A0ABZ2RHC0_ECTME</name>
<evidence type="ECO:0000313" key="2">
    <source>
        <dbReference type="EMBL" id="WXL25810.1"/>
    </source>
</evidence>
<gene>
    <name evidence="2" type="ORF">WG219_21375</name>
</gene>
<dbReference type="Pfam" id="PF20249">
    <property type="entry name" value="VasX_N"/>
    <property type="match status" value="1"/>
</dbReference>
<accession>A0ABZ2RHC0</accession>
<organism evidence="2 3">
    <name type="scientific">Ectopseudomonas mendocina</name>
    <name type="common">Pseudomonas mendocina</name>
    <dbReference type="NCBI Taxonomy" id="300"/>
    <lineage>
        <taxon>Bacteria</taxon>
        <taxon>Pseudomonadati</taxon>
        <taxon>Pseudomonadota</taxon>
        <taxon>Gammaproteobacteria</taxon>
        <taxon>Pseudomonadales</taxon>
        <taxon>Pseudomonadaceae</taxon>
        <taxon>Ectopseudomonas</taxon>
    </lineage>
</organism>
<sequence length="890" mass="96261">MTTKDTASIPAACPLLSAILPLRYAIGPTTAVDTNAYGLPALEGNFPDLGETEPELAHRSLNYTARLLRDGWLYVWQSGLSKLVEYSVSNAMLSQTSRGGKVIDGRKLPYVLVPAGEVAMLVWSPTKWSDAQFASAKANAAVRQRVMRSITPGAAPFSGSVSSIHERIGDYMDANAYGWSCAPETSHRTMWQKLLADMQRCEQQGYALIDDAWGVLMDLALLLRKRQETFNERRHVRGDDWVMAGVLKSLADSDKQIAAQLPSITRYSELTAALREQNTEENAFTTDIRRLSGLWVDWFKTQSVTGPYTMDTACGHFDITQATAREELELHFAAACLGPASTSQAAKAIAEQLNIETVKGKPWLLWSLLGVAKRMGIGEISSLVGLTDGVASDGATLMAQASAWAQSANVAAEKLAPHVDKALPEALFTALAPVAGLGLQRGNEATKAVGQLYMAASLARSQQRLAVEMASPRQMGEWLSDLMGTRPSAPAHIKPTQLSVAVSEALPFFRLMPARNLPPLVGQLPSVVNTKDMMSLVKEGLNSAPLKCLVVLVAGVNFALGGVQVISSPSVKQGISVLGGAVGLASAISALTQKAYEIRWEKTVAISGVNSISSQVALANALGISAATSAGQAVTCGLDALIYGIETFEAYQKGDLDTAAINASLAFASMANLQIYVKSFRAIRAARAAVIAGDAAALARGINVAPHLAARALGWTILIVGGVLARLYTQDTPLETWVKQTRFGIRPADWSKSHAESMTEFYKIIFPISFRAYRLNELNPYHGHRVNTYLLLRLPGKSELTDEMIRFKGHEVWDSFLGLAGTKKKVEWTGKDFDAHIGTRIDPEPGVAVYRRVYHESKGEQFDGVRGELTYSPMDGLTLPPIEIKEVMWL</sequence>
<dbReference type="Proteomes" id="UP001476583">
    <property type="component" value="Chromosome"/>
</dbReference>
<evidence type="ECO:0000313" key="3">
    <source>
        <dbReference type="Proteomes" id="UP001476583"/>
    </source>
</evidence>
<proteinExistence type="predicted"/>
<reference evidence="2 3" key="1">
    <citation type="submission" date="2024-03" db="EMBL/GenBank/DDBJ databases">
        <title>Complete genome of BD2.</title>
        <authorList>
            <person name="Cao G."/>
        </authorList>
    </citation>
    <scope>NUCLEOTIDE SEQUENCE [LARGE SCALE GENOMIC DNA]</scope>
    <source>
        <strain evidence="2 3">BD2</strain>
    </source>
</reference>
<protein>
    <submittedName>
        <fullName evidence="2">Toxin VasX</fullName>
    </submittedName>
</protein>
<keyword evidence="3" id="KW-1185">Reference proteome</keyword>
<dbReference type="CDD" id="cd20708">
    <property type="entry name" value="MIX_IV"/>
    <property type="match status" value="1"/>
</dbReference>
<dbReference type="EMBL" id="CP148074">
    <property type="protein sequence ID" value="WXL25810.1"/>
    <property type="molecule type" value="Genomic_DNA"/>
</dbReference>
<evidence type="ECO:0000259" key="1">
    <source>
        <dbReference type="Pfam" id="PF20249"/>
    </source>
</evidence>
<dbReference type="InterPro" id="IPR046864">
    <property type="entry name" value="VasX_N"/>
</dbReference>
<feature type="domain" description="Toxin VasX N-terminal region" evidence="1">
    <location>
        <begin position="18"/>
        <end position="154"/>
    </location>
</feature>